<dbReference type="PANTHER" id="PTHR48098">
    <property type="entry name" value="ENTEROCHELIN ESTERASE-RELATED"/>
    <property type="match status" value="1"/>
</dbReference>
<dbReference type="RefSeq" id="WP_146791633.1">
    <property type="nucleotide sequence ID" value="NZ_BAABIO010000003.1"/>
</dbReference>
<dbReference type="SUPFAM" id="SSF53474">
    <property type="entry name" value="alpha/beta-Hydrolases"/>
    <property type="match status" value="1"/>
</dbReference>
<dbReference type="EMBL" id="CP042433">
    <property type="protein sequence ID" value="QEC58358.1"/>
    <property type="molecule type" value="Genomic_DNA"/>
</dbReference>
<reference evidence="2 3" key="1">
    <citation type="journal article" date="2015" name="Int. J. Syst. Evol. Microbiol.">
        <title>Flavisolibacter ginsenosidimutans sp. nov., with ginsenoside-converting activity isolated from soil used for cultivating ginseng.</title>
        <authorList>
            <person name="Zhao Y."/>
            <person name="Liu Q."/>
            <person name="Kang M.S."/>
            <person name="Jin F."/>
            <person name="Yu H."/>
            <person name="Im W.T."/>
        </authorList>
    </citation>
    <scope>NUCLEOTIDE SEQUENCE [LARGE SCALE GENOMIC DNA]</scope>
    <source>
        <strain evidence="2 3">Gsoil 636</strain>
    </source>
</reference>
<dbReference type="GO" id="GO:0016787">
    <property type="term" value="F:hydrolase activity"/>
    <property type="evidence" value="ECO:0007669"/>
    <property type="project" value="UniProtKB-KW"/>
</dbReference>
<keyword evidence="1" id="KW-0732">Signal</keyword>
<dbReference type="AlphaFoldDB" id="A0A5B8UP48"/>
<dbReference type="KEGG" id="fgg:FSB75_21435"/>
<evidence type="ECO:0000313" key="2">
    <source>
        <dbReference type="EMBL" id="QEC58358.1"/>
    </source>
</evidence>
<dbReference type="InterPro" id="IPR050583">
    <property type="entry name" value="Mycobacterial_A85_antigen"/>
</dbReference>
<keyword evidence="3" id="KW-1185">Reference proteome</keyword>
<feature type="signal peptide" evidence="1">
    <location>
        <begin position="1"/>
        <end position="19"/>
    </location>
</feature>
<feature type="chain" id="PRO_5023135244" evidence="1">
    <location>
        <begin position="20"/>
        <end position="380"/>
    </location>
</feature>
<evidence type="ECO:0000256" key="1">
    <source>
        <dbReference type="SAM" id="SignalP"/>
    </source>
</evidence>
<dbReference type="OrthoDB" id="9803578at2"/>
<dbReference type="Proteomes" id="UP000321204">
    <property type="component" value="Chromosome"/>
</dbReference>
<gene>
    <name evidence="2" type="ORF">FSB75_21435</name>
</gene>
<protein>
    <submittedName>
        <fullName evidence="2">Alpha/beta hydrolase</fullName>
    </submittedName>
</protein>
<dbReference type="InterPro" id="IPR014756">
    <property type="entry name" value="Ig_E-set"/>
</dbReference>
<sequence length="380" mass="43448">MKKSLCALALCLLATSLLAQHKVQFLFRKLPAYHKTSDTIYLAGNFNNWNPQNVKYACANCNEKSGITIDLPKGMFEYKFTHGNWDAVESGNEGFPLPNHTITVESDTSILVEIDHWADHFPRKAKESTASKNVRILDTAFYIPQLNRHRRVWIYLPESYGTSKKKYPVLYMQDGQNIFDNATSGYGEWGVDEALDTLAKQFGETIVVAVDHGGEKRINEYSPFDMEQYGKGEGDAYIDFLAQTLMPYINHHYRTKKSAKYTAVAGSSMGGLISFYALLKYPNKFGTAGVFSPAFWIVPQLKDYATKRAPKVKGRIYFYAGAEESERMVPDMLQVFEVIHKHSKAELKSHIRAEGKHNEPTWRDEFPLFYEWLLKEKESE</sequence>
<dbReference type="Gene3D" id="2.60.40.10">
    <property type="entry name" value="Immunoglobulins"/>
    <property type="match status" value="1"/>
</dbReference>
<name>A0A5B8UP48_9BACT</name>
<dbReference type="InterPro" id="IPR013783">
    <property type="entry name" value="Ig-like_fold"/>
</dbReference>
<dbReference type="Gene3D" id="3.40.50.1820">
    <property type="entry name" value="alpha/beta hydrolase"/>
    <property type="match status" value="1"/>
</dbReference>
<evidence type="ECO:0000313" key="3">
    <source>
        <dbReference type="Proteomes" id="UP000321204"/>
    </source>
</evidence>
<proteinExistence type="predicted"/>
<dbReference type="Pfam" id="PF00756">
    <property type="entry name" value="Esterase"/>
    <property type="match status" value="1"/>
</dbReference>
<accession>A0A5B8UP48</accession>
<organism evidence="2 3">
    <name type="scientific">Flavisolibacter ginsenosidimutans</name>
    <dbReference type="NCBI Taxonomy" id="661481"/>
    <lineage>
        <taxon>Bacteria</taxon>
        <taxon>Pseudomonadati</taxon>
        <taxon>Bacteroidota</taxon>
        <taxon>Chitinophagia</taxon>
        <taxon>Chitinophagales</taxon>
        <taxon>Chitinophagaceae</taxon>
        <taxon>Flavisolibacter</taxon>
    </lineage>
</organism>
<dbReference type="SUPFAM" id="SSF81296">
    <property type="entry name" value="E set domains"/>
    <property type="match status" value="1"/>
</dbReference>
<dbReference type="InterPro" id="IPR029058">
    <property type="entry name" value="AB_hydrolase_fold"/>
</dbReference>
<dbReference type="InterPro" id="IPR000801">
    <property type="entry name" value="Esterase-like"/>
</dbReference>
<keyword evidence="2" id="KW-0378">Hydrolase</keyword>
<dbReference type="PANTHER" id="PTHR48098:SF6">
    <property type="entry name" value="FERRI-BACILLIBACTIN ESTERASE BESA"/>
    <property type="match status" value="1"/>
</dbReference>